<dbReference type="InterPro" id="IPR036431">
    <property type="entry name" value="ARID_dom_sf"/>
</dbReference>
<evidence type="ECO:0000259" key="1">
    <source>
        <dbReference type="PROSITE" id="PS51011"/>
    </source>
</evidence>
<evidence type="ECO:0000313" key="3">
    <source>
        <dbReference type="Proteomes" id="UP000326396"/>
    </source>
</evidence>
<name>A0A5N6MMN8_9ASTR</name>
<organism evidence="2 3">
    <name type="scientific">Mikania micrantha</name>
    <name type="common">bitter vine</name>
    <dbReference type="NCBI Taxonomy" id="192012"/>
    <lineage>
        <taxon>Eukaryota</taxon>
        <taxon>Viridiplantae</taxon>
        <taxon>Streptophyta</taxon>
        <taxon>Embryophyta</taxon>
        <taxon>Tracheophyta</taxon>
        <taxon>Spermatophyta</taxon>
        <taxon>Magnoliopsida</taxon>
        <taxon>eudicotyledons</taxon>
        <taxon>Gunneridae</taxon>
        <taxon>Pentapetalae</taxon>
        <taxon>asterids</taxon>
        <taxon>campanulids</taxon>
        <taxon>Asterales</taxon>
        <taxon>Asteraceae</taxon>
        <taxon>Asteroideae</taxon>
        <taxon>Heliantheae alliance</taxon>
        <taxon>Eupatorieae</taxon>
        <taxon>Mikania</taxon>
    </lineage>
</organism>
<protein>
    <recommendedName>
        <fullName evidence="1">ARID domain-containing protein</fullName>
    </recommendedName>
</protein>
<sequence>MAKNGKRIDLEHTNEKETSETMLKHFEEMELNDEKIQRMKINGKGKDPIGENEYEEVGTIEEMVILLDLLAEMNTNTRGNAVVKSKFNKMVKWFNKYVIKKDDFWAPVMGGEEVDLYHLYMAVQLNGGKENVTKNSFWDFIATDMKMDSRNGFQLLLQYKEHLEMMHWYYNNIKERQGKDAIYSLEEGQSSKIGAELGDRRLWTYYKEENLIIELSLSSLRGRLLELSLIKGYCRSMIKESNKYYR</sequence>
<feature type="domain" description="ARID" evidence="1">
    <location>
        <begin position="81"/>
        <end position="171"/>
    </location>
</feature>
<reference evidence="2 3" key="1">
    <citation type="submission" date="2019-05" db="EMBL/GenBank/DDBJ databases">
        <title>Mikania micrantha, genome provides insights into the molecular mechanism of rapid growth.</title>
        <authorList>
            <person name="Liu B."/>
        </authorList>
    </citation>
    <scope>NUCLEOTIDE SEQUENCE [LARGE SCALE GENOMIC DNA]</scope>
    <source>
        <strain evidence="2">NLD-2019</strain>
        <tissue evidence="2">Leaf</tissue>
    </source>
</reference>
<dbReference type="EMBL" id="SZYD01000015">
    <property type="protein sequence ID" value="KAD3641378.1"/>
    <property type="molecule type" value="Genomic_DNA"/>
</dbReference>
<dbReference type="InterPro" id="IPR001606">
    <property type="entry name" value="ARID_dom"/>
</dbReference>
<dbReference type="Gene3D" id="1.10.150.60">
    <property type="entry name" value="ARID DNA-binding domain"/>
    <property type="match status" value="1"/>
</dbReference>
<dbReference type="PROSITE" id="PS51011">
    <property type="entry name" value="ARID"/>
    <property type="match status" value="1"/>
</dbReference>
<proteinExistence type="predicted"/>
<evidence type="ECO:0000313" key="2">
    <source>
        <dbReference type="EMBL" id="KAD3641378.1"/>
    </source>
</evidence>
<dbReference type="Proteomes" id="UP000326396">
    <property type="component" value="Linkage Group LG5"/>
</dbReference>
<dbReference type="GO" id="GO:0003677">
    <property type="term" value="F:DNA binding"/>
    <property type="evidence" value="ECO:0007669"/>
    <property type="project" value="InterPro"/>
</dbReference>
<keyword evidence="3" id="KW-1185">Reference proteome</keyword>
<dbReference type="AlphaFoldDB" id="A0A5N6MMN8"/>
<comment type="caution">
    <text evidence="2">The sequence shown here is derived from an EMBL/GenBank/DDBJ whole genome shotgun (WGS) entry which is preliminary data.</text>
</comment>
<dbReference type="SMART" id="SM00501">
    <property type="entry name" value="BRIGHT"/>
    <property type="match status" value="1"/>
</dbReference>
<dbReference type="OrthoDB" id="533185at2759"/>
<dbReference type="Pfam" id="PF01388">
    <property type="entry name" value="ARID"/>
    <property type="match status" value="1"/>
</dbReference>
<dbReference type="SUPFAM" id="SSF46774">
    <property type="entry name" value="ARID-like"/>
    <property type="match status" value="1"/>
</dbReference>
<gene>
    <name evidence="2" type="ORF">E3N88_30602</name>
</gene>
<dbReference type="SMART" id="SM01014">
    <property type="entry name" value="ARID"/>
    <property type="match status" value="1"/>
</dbReference>
<accession>A0A5N6MMN8</accession>